<dbReference type="AlphaFoldDB" id="A0A178IFW8"/>
<evidence type="ECO:0000256" key="7">
    <source>
        <dbReference type="ARBA" id="ARBA00023136"/>
    </source>
</evidence>
<evidence type="ECO:0000256" key="6">
    <source>
        <dbReference type="ARBA" id="ARBA00022989"/>
    </source>
</evidence>
<dbReference type="NCBIfam" id="TIGR00206">
    <property type="entry name" value="fliF"/>
    <property type="match status" value="1"/>
</dbReference>
<dbReference type="InterPro" id="IPR043427">
    <property type="entry name" value="YscJ/FliF"/>
</dbReference>
<organism evidence="14 15">
    <name type="scientific">Termitidicoccus mucosus</name>
    <dbReference type="NCBI Taxonomy" id="1184151"/>
    <lineage>
        <taxon>Bacteria</taxon>
        <taxon>Pseudomonadati</taxon>
        <taxon>Verrucomicrobiota</taxon>
        <taxon>Opitutia</taxon>
        <taxon>Opitutales</taxon>
        <taxon>Opitutaceae</taxon>
        <taxon>Termitidicoccus</taxon>
    </lineage>
</organism>
<evidence type="ECO:0000259" key="12">
    <source>
        <dbReference type="Pfam" id="PF01514"/>
    </source>
</evidence>
<evidence type="ECO:0000256" key="1">
    <source>
        <dbReference type="ARBA" id="ARBA00004117"/>
    </source>
</evidence>
<keyword evidence="14" id="KW-0966">Cell projection</keyword>
<dbReference type="PANTHER" id="PTHR30046:SF0">
    <property type="entry name" value="FLAGELLAR M-RING PROTEIN"/>
    <property type="match status" value="1"/>
</dbReference>
<keyword evidence="5 11" id="KW-0812">Transmembrane</keyword>
<dbReference type="PRINTS" id="PR01009">
    <property type="entry name" value="FLGMRINGFLIF"/>
</dbReference>
<keyword evidence="4" id="KW-1003">Cell membrane</keyword>
<dbReference type="Proteomes" id="UP000078486">
    <property type="component" value="Unassembled WGS sequence"/>
</dbReference>
<evidence type="ECO:0000256" key="2">
    <source>
        <dbReference type="ARBA" id="ARBA00004651"/>
    </source>
</evidence>
<keyword evidence="8 9" id="KW-0975">Bacterial flagellum</keyword>
<proteinExistence type="inferred from homology"/>
<evidence type="ECO:0000256" key="10">
    <source>
        <dbReference type="SAM" id="MobiDB-lite"/>
    </source>
</evidence>
<name>A0A178IFW8_9BACT</name>
<evidence type="ECO:0000256" key="4">
    <source>
        <dbReference type="ARBA" id="ARBA00022475"/>
    </source>
</evidence>
<dbReference type="Pfam" id="PF08345">
    <property type="entry name" value="YscJ_FliF_C"/>
    <property type="match status" value="1"/>
</dbReference>
<comment type="similarity">
    <text evidence="3 9">Belongs to the FliF family.</text>
</comment>
<comment type="caution">
    <text evidence="14">The sequence shown here is derived from an EMBL/GenBank/DDBJ whole genome shotgun (WGS) entry which is preliminary data.</text>
</comment>
<comment type="function">
    <text evidence="9">The M ring may be actively involved in energy transduction.</text>
</comment>
<evidence type="ECO:0000313" key="14">
    <source>
        <dbReference type="EMBL" id="OAM88618.1"/>
    </source>
</evidence>
<feature type="region of interest" description="Disordered" evidence="10">
    <location>
        <begin position="308"/>
        <end position="335"/>
    </location>
</feature>
<dbReference type="InterPro" id="IPR013556">
    <property type="entry name" value="Flag_M-ring_C"/>
</dbReference>
<keyword evidence="15" id="KW-1185">Reference proteome</keyword>
<dbReference type="GO" id="GO:0071973">
    <property type="term" value="P:bacterial-type flagellum-dependent cell motility"/>
    <property type="evidence" value="ECO:0007669"/>
    <property type="project" value="InterPro"/>
</dbReference>
<dbReference type="InterPro" id="IPR000067">
    <property type="entry name" value="FlgMring_FliF"/>
</dbReference>
<dbReference type="Gene3D" id="3.30.300.30">
    <property type="match status" value="1"/>
</dbReference>
<dbReference type="GO" id="GO:0003774">
    <property type="term" value="F:cytoskeletal motor activity"/>
    <property type="evidence" value="ECO:0007669"/>
    <property type="project" value="InterPro"/>
</dbReference>
<keyword evidence="14" id="KW-0282">Flagellum</keyword>
<dbReference type="GO" id="GO:0005886">
    <property type="term" value="C:plasma membrane"/>
    <property type="evidence" value="ECO:0007669"/>
    <property type="project" value="UniProtKB-SubCell"/>
</dbReference>
<dbReference type="STRING" id="1184151.AW736_16265"/>
<evidence type="ECO:0000256" key="5">
    <source>
        <dbReference type="ARBA" id="ARBA00022692"/>
    </source>
</evidence>
<dbReference type="Pfam" id="PF01514">
    <property type="entry name" value="YscJ_FliF"/>
    <property type="match status" value="1"/>
</dbReference>
<keyword evidence="14" id="KW-0969">Cilium</keyword>
<evidence type="ECO:0000256" key="3">
    <source>
        <dbReference type="ARBA" id="ARBA00007971"/>
    </source>
</evidence>
<evidence type="ECO:0000256" key="9">
    <source>
        <dbReference type="PIRNR" id="PIRNR004862"/>
    </source>
</evidence>
<sequence>MKSFAQSLLALWRQLGINQRVSLILAALVVVAVLAGLVAWARKPDYQLLYGRLGEKDASAVISTLQEMGVPHRIAAGGSAVYVPSTDVHRMRMELAGKGLPGGEGVGFEIFDKGQFGLSDFVQRTNYTRALQGELSRTISQFEGVARARVMIVQPENRLLLTDQGIKPTASVFVELSAPRLGAEAVDSIRNLVANAVQGLVPDQVAVVDQKGRVLSAELKDDPALSNASSQIKYRQEVESYFAGKVQSMLESVVGAGNVVVRVSADIDTDQATLVEERFDPDSQVVRTQTNTEDVTNSQEARVGGVVGASANTGAPPDAEADRPVVSNDQTRKSRTTSYEINRTLTNTTRNPGRVRGLTAAVFLAQRTGGGAAARNTEELAGLRAIVVRALGLRPEAGRSVDDMVALQEVPFNAPVPSDLAGEAEGEAGLQRWFDIGSRYVPVGLALLVLLIFVWLLRRQRVEPVMLEALPGPAAAEAAAAPAPAEKITPEMLNELIKQKPAQVGAVLREWMASKKN</sequence>
<dbReference type="InterPro" id="IPR006182">
    <property type="entry name" value="FliF_N_dom"/>
</dbReference>
<reference evidence="14 15" key="1">
    <citation type="submission" date="2016-01" db="EMBL/GenBank/DDBJ databases">
        <title>High potential of lignocellulose degradation of a new Verrucomicrobia species.</title>
        <authorList>
            <person name="Wang Y."/>
            <person name="Shi Y."/>
            <person name="Qiu Z."/>
            <person name="Liu S."/>
            <person name="Yang H."/>
        </authorList>
    </citation>
    <scope>NUCLEOTIDE SEQUENCE [LARGE SCALE GENOMIC DNA]</scope>
    <source>
        <strain evidence="14 15">TSB47</strain>
    </source>
</reference>
<dbReference type="EMBL" id="LRRQ01000126">
    <property type="protein sequence ID" value="OAM88618.1"/>
    <property type="molecule type" value="Genomic_DNA"/>
</dbReference>
<dbReference type="GO" id="GO:0009431">
    <property type="term" value="C:bacterial-type flagellum basal body, MS ring"/>
    <property type="evidence" value="ECO:0007669"/>
    <property type="project" value="InterPro"/>
</dbReference>
<gene>
    <name evidence="14" type="ORF">AW736_16265</name>
</gene>
<accession>A0A178IFW8</accession>
<dbReference type="RefSeq" id="WP_068771352.1">
    <property type="nucleotide sequence ID" value="NZ_CP109796.1"/>
</dbReference>
<keyword evidence="7 11" id="KW-0472">Membrane</keyword>
<dbReference type="PANTHER" id="PTHR30046">
    <property type="entry name" value="FLAGELLAR M-RING PROTEIN"/>
    <property type="match status" value="1"/>
</dbReference>
<comment type="subcellular location">
    <subcellularLocation>
        <location evidence="1 9">Bacterial flagellum basal body</location>
    </subcellularLocation>
    <subcellularLocation>
        <location evidence="2">Cell membrane</location>
        <topology evidence="2">Multi-pass membrane protein</topology>
    </subcellularLocation>
</comment>
<feature type="domain" description="Flagellar M-ring N-terminal" evidence="12">
    <location>
        <begin position="42"/>
        <end position="216"/>
    </location>
</feature>
<feature type="domain" description="Flagellar M-ring C-terminal" evidence="13">
    <location>
        <begin position="250"/>
        <end position="412"/>
    </location>
</feature>
<evidence type="ECO:0000256" key="11">
    <source>
        <dbReference type="SAM" id="Phobius"/>
    </source>
</evidence>
<dbReference type="InterPro" id="IPR045851">
    <property type="entry name" value="AMP-bd_C_sf"/>
</dbReference>
<evidence type="ECO:0000259" key="13">
    <source>
        <dbReference type="Pfam" id="PF08345"/>
    </source>
</evidence>
<evidence type="ECO:0000256" key="8">
    <source>
        <dbReference type="ARBA" id="ARBA00023143"/>
    </source>
</evidence>
<dbReference type="PIRSF" id="PIRSF004862">
    <property type="entry name" value="FliF"/>
    <property type="match status" value="1"/>
</dbReference>
<evidence type="ECO:0000313" key="15">
    <source>
        <dbReference type="Proteomes" id="UP000078486"/>
    </source>
</evidence>
<protein>
    <recommendedName>
        <fullName evidence="9">Flagellar M-ring protein</fullName>
    </recommendedName>
</protein>
<feature type="transmembrane region" description="Helical" evidence="11">
    <location>
        <begin position="21"/>
        <end position="41"/>
    </location>
</feature>
<feature type="transmembrane region" description="Helical" evidence="11">
    <location>
        <begin position="440"/>
        <end position="457"/>
    </location>
</feature>
<keyword evidence="6 11" id="KW-1133">Transmembrane helix</keyword>
<dbReference type="OrthoDB" id="9807026at2"/>